<dbReference type="Proteomes" id="UP000001176">
    <property type="component" value="Chromosome"/>
</dbReference>
<gene>
    <name evidence="1" type="ordered locus">GDI3482</name>
</gene>
<name>A9H4E0_GLUDA</name>
<accession>A9H4E0</accession>
<dbReference type="AlphaFoldDB" id="A9H4E0"/>
<sequence length="86" mass="9371">MSDKPDSQGKVQCPEWIEFTLAIRTLETLFFGTGTARKKCVTQGFPCFMPQPGGREPISRFLYMLSGHISETGAKANGFPKGSALA</sequence>
<dbReference type="KEGG" id="gdi:GDI3482"/>
<keyword evidence="2" id="KW-1185">Reference proteome</keyword>
<protein>
    <submittedName>
        <fullName evidence="1">Uncharacterized protein</fullName>
    </submittedName>
</protein>
<organism evidence="1 2">
    <name type="scientific">Gluconacetobacter diazotrophicus (strain ATCC 49037 / DSM 5601 / CCUG 37298 / CIP 103539 / LMG 7603 / PAl5)</name>
    <dbReference type="NCBI Taxonomy" id="272568"/>
    <lineage>
        <taxon>Bacteria</taxon>
        <taxon>Pseudomonadati</taxon>
        <taxon>Pseudomonadota</taxon>
        <taxon>Alphaproteobacteria</taxon>
        <taxon>Acetobacterales</taxon>
        <taxon>Acetobacteraceae</taxon>
        <taxon>Gluconacetobacter</taxon>
    </lineage>
</organism>
<dbReference type="EMBL" id="AM889285">
    <property type="protein sequence ID" value="CAP57425.1"/>
    <property type="molecule type" value="Genomic_DNA"/>
</dbReference>
<evidence type="ECO:0000313" key="1">
    <source>
        <dbReference type="EMBL" id="CAP57425.1"/>
    </source>
</evidence>
<evidence type="ECO:0000313" key="2">
    <source>
        <dbReference type="Proteomes" id="UP000001176"/>
    </source>
</evidence>
<proteinExistence type="predicted"/>
<reference evidence="1 2" key="1">
    <citation type="journal article" date="2009" name="BMC Genomics">
        <title>Complete genome sequence of the sugarcane nitrogen-fixing endophyte Gluconacetobacter diazotrophicus Pal5.</title>
        <authorList>
            <person name="Bertalan M."/>
            <person name="Albano R."/>
            <person name="Padua V."/>
            <person name="Rouws L."/>
            <person name="Rojas C."/>
            <person name="Hemerly A."/>
            <person name="Teixeira K."/>
            <person name="Schwab S."/>
            <person name="Araujo J."/>
            <person name="Oliveira A."/>
            <person name="Franca L."/>
            <person name="Magalhaes V."/>
            <person name="Alqueres S."/>
            <person name="Cardoso A."/>
            <person name="Almeida W."/>
            <person name="Loureiro M.M."/>
            <person name="Nogueira E."/>
            <person name="Cidade D."/>
            <person name="Oliveira D."/>
            <person name="Simao T."/>
            <person name="Macedo J."/>
            <person name="Valadao A."/>
            <person name="Dreschsel M."/>
            <person name="Freitas F."/>
            <person name="Vidal M."/>
            <person name="Guedes H."/>
            <person name="Rodrigues E."/>
            <person name="Meneses C."/>
            <person name="Brioso P."/>
            <person name="Pozzer L."/>
            <person name="Figueiredo D."/>
            <person name="Montano H."/>
            <person name="Junior J."/>
            <person name="Filho G."/>
            <person name="Flores V."/>
            <person name="Ferreira B."/>
            <person name="Branco A."/>
            <person name="Gonzalez P."/>
            <person name="Guillobel H."/>
            <person name="Lemos M."/>
            <person name="Seibel L."/>
            <person name="Macedo J."/>
            <person name="Alves-Ferreira M."/>
            <person name="Sachetto-Martins G."/>
            <person name="Coelho A."/>
            <person name="Santos E."/>
            <person name="Amaral G."/>
            <person name="Neves A."/>
            <person name="Pacheco A.B."/>
            <person name="Carvalho D."/>
            <person name="Lery L."/>
            <person name="Bisch P."/>
            <person name="Rossle S.C."/>
            <person name="Urmenyi T."/>
            <person name="Kruger W.V."/>
            <person name="Martins O."/>
            <person name="Baldani J.I."/>
            <person name="Ferreira P.C."/>
        </authorList>
    </citation>
    <scope>NUCLEOTIDE SEQUENCE [LARGE SCALE GENOMIC DNA]</scope>
    <source>
        <strain evidence="2">ATCC 49037 / DSM 5601 / CCUG 37298 / CIP 103539 / LMG 7603 / PAl5</strain>
    </source>
</reference>